<feature type="domain" description="Galectin" evidence="5">
    <location>
        <begin position="250"/>
        <end position="360"/>
    </location>
</feature>
<gene>
    <name evidence="6" type="ORF">ROHU_004015</name>
</gene>
<comment type="caution">
    <text evidence="6">The sequence shown here is derived from an EMBL/GenBank/DDBJ whole genome shotgun (WGS) entry which is preliminary data.</text>
</comment>
<dbReference type="AlphaFoldDB" id="A0A498NR14"/>
<dbReference type="GO" id="GO:0005829">
    <property type="term" value="C:cytosol"/>
    <property type="evidence" value="ECO:0007669"/>
    <property type="project" value="TreeGrafter"/>
</dbReference>
<dbReference type="GO" id="GO:0016936">
    <property type="term" value="F:galactoside binding"/>
    <property type="evidence" value="ECO:0007669"/>
    <property type="project" value="TreeGrafter"/>
</dbReference>
<dbReference type="GO" id="GO:2000562">
    <property type="term" value="P:negative regulation of CD4-positive, alpha-beta T cell proliferation"/>
    <property type="evidence" value="ECO:0007669"/>
    <property type="project" value="TreeGrafter"/>
</dbReference>
<dbReference type="FunFam" id="2.60.120.200:FF:000124">
    <property type="entry name" value="Galectin-4"/>
    <property type="match status" value="1"/>
</dbReference>
<dbReference type="GO" id="GO:0032689">
    <property type="term" value="P:negative regulation of type II interferon production"/>
    <property type="evidence" value="ECO:0007669"/>
    <property type="project" value="TreeGrafter"/>
</dbReference>
<dbReference type="PANTHER" id="PTHR11346">
    <property type="entry name" value="GALECTIN"/>
    <property type="match status" value="1"/>
</dbReference>
<dbReference type="SMART" id="SM00276">
    <property type="entry name" value="GLECT"/>
    <property type="match status" value="2"/>
</dbReference>
<proteinExistence type="predicted"/>
<reference evidence="6 7" key="1">
    <citation type="submission" date="2018-03" db="EMBL/GenBank/DDBJ databases">
        <title>Draft genome sequence of Rohu Carp (Labeo rohita).</title>
        <authorList>
            <person name="Das P."/>
            <person name="Kushwaha B."/>
            <person name="Joshi C.G."/>
            <person name="Kumar D."/>
            <person name="Nagpure N.S."/>
            <person name="Sahoo L."/>
            <person name="Das S.P."/>
            <person name="Bit A."/>
            <person name="Patnaik S."/>
            <person name="Meher P.K."/>
            <person name="Jayasankar P."/>
            <person name="Koringa P.G."/>
            <person name="Patel N.V."/>
            <person name="Hinsu A.T."/>
            <person name="Kumar R."/>
            <person name="Pandey M."/>
            <person name="Agarwal S."/>
            <person name="Srivastava S."/>
            <person name="Singh M."/>
            <person name="Iquebal M.A."/>
            <person name="Jaiswal S."/>
            <person name="Angadi U.B."/>
            <person name="Kumar N."/>
            <person name="Raza M."/>
            <person name="Shah T.M."/>
            <person name="Rai A."/>
            <person name="Jena J.K."/>
        </authorList>
    </citation>
    <scope>NUCLEOTIDE SEQUENCE [LARGE SCALE GENOMIC DNA]</scope>
    <source>
        <strain evidence="6">DASCIFA01</strain>
        <tissue evidence="6">Testis</tissue>
    </source>
</reference>
<dbReference type="PROSITE" id="PS51304">
    <property type="entry name" value="GALECTIN"/>
    <property type="match status" value="2"/>
</dbReference>
<dbReference type="Gene3D" id="2.60.120.200">
    <property type="match status" value="2"/>
</dbReference>
<evidence type="ECO:0000313" key="6">
    <source>
        <dbReference type="EMBL" id="RXN34415.1"/>
    </source>
</evidence>
<dbReference type="CDD" id="cd00070">
    <property type="entry name" value="GLECT"/>
    <property type="match status" value="2"/>
</dbReference>
<dbReference type="InterPro" id="IPR001079">
    <property type="entry name" value="Galectin_CRD"/>
</dbReference>
<evidence type="ECO:0000256" key="4">
    <source>
        <dbReference type="SAM" id="MobiDB-lite"/>
    </source>
</evidence>
<evidence type="ECO:0000256" key="2">
    <source>
        <dbReference type="ARBA" id="ARBA00022737"/>
    </source>
</evidence>
<keyword evidence="1 3" id="KW-0430">Lectin</keyword>
<dbReference type="InterPro" id="IPR044156">
    <property type="entry name" value="Galectin-like"/>
</dbReference>
<dbReference type="SUPFAM" id="SSF49899">
    <property type="entry name" value="Concanavalin A-like lectins/glucanases"/>
    <property type="match status" value="2"/>
</dbReference>
<evidence type="ECO:0000256" key="1">
    <source>
        <dbReference type="ARBA" id="ARBA00022734"/>
    </source>
</evidence>
<dbReference type="GO" id="GO:0005634">
    <property type="term" value="C:nucleus"/>
    <property type="evidence" value="ECO:0007669"/>
    <property type="project" value="TreeGrafter"/>
</dbReference>
<keyword evidence="2" id="KW-0677">Repeat</keyword>
<feature type="domain" description="Galectin" evidence="5">
    <location>
        <begin position="107"/>
        <end position="249"/>
    </location>
</feature>
<evidence type="ECO:0000313" key="7">
    <source>
        <dbReference type="Proteomes" id="UP000290572"/>
    </source>
</evidence>
<feature type="region of interest" description="Disordered" evidence="4">
    <location>
        <begin position="1"/>
        <end position="22"/>
    </location>
</feature>
<evidence type="ECO:0000259" key="5">
    <source>
        <dbReference type="PROSITE" id="PS51304"/>
    </source>
</evidence>
<keyword evidence="7" id="KW-1185">Reference proteome</keyword>
<dbReference type="GO" id="GO:0010628">
    <property type="term" value="P:positive regulation of gene expression"/>
    <property type="evidence" value="ECO:0007669"/>
    <property type="project" value="TreeGrafter"/>
</dbReference>
<dbReference type="PANTHER" id="PTHR11346:SF80">
    <property type="entry name" value="GALECTIN-9C"/>
    <property type="match status" value="1"/>
</dbReference>
<name>A0A498NR14_LABRO</name>
<dbReference type="Proteomes" id="UP000290572">
    <property type="component" value="Unassembled WGS sequence"/>
</dbReference>
<dbReference type="EMBL" id="QBIY01011183">
    <property type="protein sequence ID" value="RXN34415.1"/>
    <property type="molecule type" value="Genomic_DNA"/>
</dbReference>
<dbReference type="GO" id="GO:0030246">
    <property type="term" value="F:carbohydrate binding"/>
    <property type="evidence" value="ECO:0007669"/>
    <property type="project" value="UniProtKB-UniRule"/>
</dbReference>
<accession>A0A498NR14</accession>
<protein>
    <recommendedName>
        <fullName evidence="3">Galectin</fullName>
    </recommendedName>
</protein>
<sequence length="360" mass="40624">MGKKRNRDKAQVKDIDMATGESKSINDVSRDVDALAVSLPCTPVKSPPGKKGKVQMNIDEKIDSLINAVAELTSKCDGTFQRVESMERVLENTASSITTLTTTRVPFSKPIQGGLRDGMTITVCGRVLPNADRFHVNLQRKSDVVLHINPRYTWFWISYGYVVHNSCQNGTWDWEEIKSETPFPRGQTFTLQIVVTQDSYKISANGKPFSEYKHRMPFQNVENIYIGGMKIPYKSIIHGGLQPDKVIIIIQGDISPQANRMGFSLRHKTGIAFDCIACFNENEVVCNSCENGKWGQEERFTDMPFRRGQPFQVTICCSPDNYKVFVNGGLSHTYNHRYTKLQEIDVLEINGNVQLSFVQP</sequence>
<dbReference type="SMART" id="SM00908">
    <property type="entry name" value="Gal-bind_lectin"/>
    <property type="match status" value="2"/>
</dbReference>
<evidence type="ECO:0000256" key="3">
    <source>
        <dbReference type="RuleBase" id="RU102079"/>
    </source>
</evidence>
<dbReference type="InterPro" id="IPR013320">
    <property type="entry name" value="ConA-like_dom_sf"/>
</dbReference>
<dbReference type="Pfam" id="PF00337">
    <property type="entry name" value="Gal-bind_lectin"/>
    <property type="match status" value="2"/>
</dbReference>
<organism evidence="6 7">
    <name type="scientific">Labeo rohita</name>
    <name type="common">Indian major carp</name>
    <name type="synonym">Cyprinus rohita</name>
    <dbReference type="NCBI Taxonomy" id="84645"/>
    <lineage>
        <taxon>Eukaryota</taxon>
        <taxon>Metazoa</taxon>
        <taxon>Chordata</taxon>
        <taxon>Craniata</taxon>
        <taxon>Vertebrata</taxon>
        <taxon>Euteleostomi</taxon>
        <taxon>Actinopterygii</taxon>
        <taxon>Neopterygii</taxon>
        <taxon>Teleostei</taxon>
        <taxon>Ostariophysi</taxon>
        <taxon>Cypriniformes</taxon>
        <taxon>Cyprinidae</taxon>
        <taxon>Labeoninae</taxon>
        <taxon>Labeonini</taxon>
        <taxon>Labeo</taxon>
    </lineage>
</organism>